<dbReference type="Pfam" id="PF00005">
    <property type="entry name" value="ABC_tran"/>
    <property type="match status" value="1"/>
</dbReference>
<dbReference type="InterPro" id="IPR017871">
    <property type="entry name" value="ABC_transporter-like_CS"/>
</dbReference>
<keyword evidence="6 13" id="KW-0067">ATP-binding</keyword>
<feature type="transmembrane region" description="Helical" evidence="9">
    <location>
        <begin position="136"/>
        <end position="158"/>
    </location>
</feature>
<keyword evidence="8 9" id="KW-0472">Membrane</keyword>
<protein>
    <submittedName>
        <fullName evidence="13">Putative multidrug export ATP-binding/permease protein</fullName>
    </submittedName>
</protein>
<keyword evidence="5" id="KW-0547">Nucleotide-binding</keyword>
<comment type="subcellular location">
    <subcellularLocation>
        <location evidence="1">Cell membrane</location>
        <topology evidence="1">Multi-pass membrane protein</topology>
    </subcellularLocation>
</comment>
<dbReference type="InterPro" id="IPR003439">
    <property type="entry name" value="ABC_transporter-like_ATP-bd"/>
</dbReference>
<gene>
    <name evidence="14" type="ORF">BN1095_600030</name>
    <name evidence="12" type="ORF">BN1096_700303</name>
    <name evidence="13" type="ORF">BN1097_710304</name>
</gene>
<evidence type="ECO:0000256" key="3">
    <source>
        <dbReference type="ARBA" id="ARBA00022475"/>
    </source>
</evidence>
<feature type="transmembrane region" description="Helical" evidence="9">
    <location>
        <begin position="61"/>
        <end position="85"/>
    </location>
</feature>
<sequence>MVSEIKKIKNYKIFIKYIKPYKLRFIFLYLATILSNVADLFPIYFLGKIINYVTEGKFDGIVKIICFLFIIFMINSFFSIIETYLTKWLIFRINQDIKADIYKKSIELSIIDFNTLGSGHIISLIEGDSETISNFFVVKIVEVVIAIIKSIVSLFFLLYLSIPLTIIAIISFPIGFLGYVICGKKINIKTSLLRQLGDELYSFLNNSLDGIKDVKAYTMEQIMYKKFKNYIKRYRELNMEIAVLDIIVGFLNLFISSLTEWIIIGYGTWLIIYNKFTIGSYVAFNGFLATFFDGIKSILNINLVYQTVIASIDRISNFFDISIDHSNRSLMISKINGRILFDKVHFTYPNTNKKILSDFTATFEPKSLSVIVGLNGAGKSTLFSLIEQFYLPNNGNIYIDNNNIRNIDLDNLRKNISIVHQRPVMINGTIKENLLYGDINATIEKINQVCEKVDLAKFIEELPDRFDTILEELSGGQMKRIAIARALIKDPKILLMDEITSDLDGKNENEIMCLLDELSKEKTIIIISHRITSITNVPNIYVLDNGHIVDSGDHESLLKRCPIYSVLINNQS</sequence>
<evidence type="ECO:0000256" key="5">
    <source>
        <dbReference type="ARBA" id="ARBA00022741"/>
    </source>
</evidence>
<dbReference type="Gene3D" id="1.20.1560.10">
    <property type="entry name" value="ABC transporter type 1, transmembrane domain"/>
    <property type="match status" value="1"/>
</dbReference>
<dbReference type="InterPro" id="IPR011527">
    <property type="entry name" value="ABC1_TM_dom"/>
</dbReference>
<dbReference type="PANTHER" id="PTHR43394">
    <property type="entry name" value="ATP-DEPENDENT PERMEASE MDL1, MITOCHONDRIAL"/>
    <property type="match status" value="1"/>
</dbReference>
<evidence type="ECO:0000313" key="13">
    <source>
        <dbReference type="EMBL" id="CDS89656.1"/>
    </source>
</evidence>
<proteinExistence type="predicted"/>
<dbReference type="SUPFAM" id="SSF52540">
    <property type="entry name" value="P-loop containing nucleoside triphosphate hydrolases"/>
    <property type="match status" value="1"/>
</dbReference>
<dbReference type="InterPro" id="IPR003593">
    <property type="entry name" value="AAA+_ATPase"/>
</dbReference>
<dbReference type="AlphaFoldDB" id="A0A069AMD0"/>
<keyword evidence="7 9" id="KW-1133">Transmembrane helix</keyword>
<dbReference type="SMART" id="SM00382">
    <property type="entry name" value="AAA"/>
    <property type="match status" value="1"/>
</dbReference>
<evidence type="ECO:0000256" key="2">
    <source>
        <dbReference type="ARBA" id="ARBA00022448"/>
    </source>
</evidence>
<name>A0A069AMD0_CLODI</name>
<feature type="transmembrane region" description="Helical" evidence="9">
    <location>
        <begin position="270"/>
        <end position="292"/>
    </location>
</feature>
<evidence type="ECO:0000256" key="8">
    <source>
        <dbReference type="ARBA" id="ARBA00023136"/>
    </source>
</evidence>
<keyword evidence="3" id="KW-1003">Cell membrane</keyword>
<keyword evidence="2" id="KW-0813">Transport</keyword>
<evidence type="ECO:0000256" key="1">
    <source>
        <dbReference type="ARBA" id="ARBA00004651"/>
    </source>
</evidence>
<dbReference type="InterPro" id="IPR027417">
    <property type="entry name" value="P-loop_NTPase"/>
</dbReference>
<dbReference type="PANTHER" id="PTHR43394:SF1">
    <property type="entry name" value="ATP-BINDING CASSETTE SUB-FAMILY B MEMBER 10, MITOCHONDRIAL"/>
    <property type="match status" value="1"/>
</dbReference>
<dbReference type="SUPFAM" id="SSF90123">
    <property type="entry name" value="ABC transporter transmembrane region"/>
    <property type="match status" value="1"/>
</dbReference>
<dbReference type="Pfam" id="PF00664">
    <property type="entry name" value="ABC_membrane"/>
    <property type="match status" value="1"/>
</dbReference>
<evidence type="ECO:0000313" key="14">
    <source>
        <dbReference type="EMBL" id="CDT61000.1"/>
    </source>
</evidence>
<keyword evidence="4 9" id="KW-0812">Transmembrane</keyword>
<feature type="transmembrane region" description="Helical" evidence="9">
    <location>
        <begin position="241"/>
        <end position="264"/>
    </location>
</feature>
<dbReference type="PROSITE" id="PS50929">
    <property type="entry name" value="ABC_TM1F"/>
    <property type="match status" value="1"/>
</dbReference>
<evidence type="ECO:0000256" key="4">
    <source>
        <dbReference type="ARBA" id="ARBA00022692"/>
    </source>
</evidence>
<dbReference type="GO" id="GO:0016887">
    <property type="term" value="F:ATP hydrolysis activity"/>
    <property type="evidence" value="ECO:0007669"/>
    <property type="project" value="InterPro"/>
</dbReference>
<evidence type="ECO:0000256" key="6">
    <source>
        <dbReference type="ARBA" id="ARBA00022840"/>
    </source>
</evidence>
<feature type="domain" description="ABC transporter" evidence="10">
    <location>
        <begin position="339"/>
        <end position="570"/>
    </location>
</feature>
<organism evidence="13">
    <name type="scientific">Clostridioides difficile</name>
    <name type="common">Peptoclostridium difficile</name>
    <dbReference type="NCBI Taxonomy" id="1496"/>
    <lineage>
        <taxon>Bacteria</taxon>
        <taxon>Bacillati</taxon>
        <taxon>Bacillota</taxon>
        <taxon>Clostridia</taxon>
        <taxon>Peptostreptococcales</taxon>
        <taxon>Peptostreptococcaceae</taxon>
        <taxon>Clostridioides</taxon>
    </lineage>
</organism>
<dbReference type="EMBL" id="LK933294">
    <property type="protein sequence ID" value="CDT61000.1"/>
    <property type="molecule type" value="Genomic_DNA"/>
</dbReference>
<dbReference type="FunFam" id="3.40.50.300:FF:000854">
    <property type="entry name" value="Multidrug ABC transporter ATP-binding protein"/>
    <property type="match status" value="1"/>
</dbReference>
<dbReference type="Gene3D" id="3.40.50.300">
    <property type="entry name" value="P-loop containing nucleotide triphosphate hydrolases"/>
    <property type="match status" value="1"/>
</dbReference>
<dbReference type="CDD" id="cd07346">
    <property type="entry name" value="ABC_6TM_exporters"/>
    <property type="match status" value="1"/>
</dbReference>
<evidence type="ECO:0000259" key="11">
    <source>
        <dbReference type="PROSITE" id="PS50929"/>
    </source>
</evidence>
<dbReference type="EMBL" id="LK932525">
    <property type="protein sequence ID" value="CDS89028.1"/>
    <property type="molecule type" value="Genomic_DNA"/>
</dbReference>
<dbReference type="InterPro" id="IPR036640">
    <property type="entry name" value="ABC1_TM_sf"/>
</dbReference>
<feature type="transmembrane region" description="Helical" evidence="9">
    <location>
        <begin position="21"/>
        <end position="41"/>
    </location>
</feature>
<dbReference type="EMBL" id="LK932411">
    <property type="protein sequence ID" value="CDS89656.1"/>
    <property type="molecule type" value="Genomic_DNA"/>
</dbReference>
<dbReference type="PROSITE" id="PS50893">
    <property type="entry name" value="ABC_TRANSPORTER_2"/>
    <property type="match status" value="1"/>
</dbReference>
<dbReference type="PROSITE" id="PS00211">
    <property type="entry name" value="ABC_TRANSPORTER_1"/>
    <property type="match status" value="1"/>
</dbReference>
<evidence type="ECO:0000313" key="12">
    <source>
        <dbReference type="EMBL" id="CDS89028.1"/>
    </source>
</evidence>
<dbReference type="GO" id="GO:0015421">
    <property type="term" value="F:ABC-type oligopeptide transporter activity"/>
    <property type="evidence" value="ECO:0007669"/>
    <property type="project" value="TreeGrafter"/>
</dbReference>
<feature type="domain" description="ABC transmembrane type-1" evidence="11">
    <location>
        <begin position="30"/>
        <end position="307"/>
    </location>
</feature>
<dbReference type="RefSeq" id="WP_021390301.1">
    <property type="nucleotide sequence ID" value="NZ_BBYB01000112.1"/>
</dbReference>
<feature type="transmembrane region" description="Helical" evidence="9">
    <location>
        <begin position="164"/>
        <end position="182"/>
    </location>
</feature>
<dbReference type="GO" id="GO:0005886">
    <property type="term" value="C:plasma membrane"/>
    <property type="evidence" value="ECO:0007669"/>
    <property type="project" value="UniProtKB-SubCell"/>
</dbReference>
<evidence type="ECO:0000256" key="7">
    <source>
        <dbReference type="ARBA" id="ARBA00022989"/>
    </source>
</evidence>
<accession>A0A069AMD0</accession>
<evidence type="ECO:0000256" key="9">
    <source>
        <dbReference type="SAM" id="Phobius"/>
    </source>
</evidence>
<evidence type="ECO:0000259" key="10">
    <source>
        <dbReference type="PROSITE" id="PS50893"/>
    </source>
</evidence>
<dbReference type="GO" id="GO:0005524">
    <property type="term" value="F:ATP binding"/>
    <property type="evidence" value="ECO:0007669"/>
    <property type="project" value="UniProtKB-KW"/>
</dbReference>
<reference evidence="13" key="1">
    <citation type="submission" date="2014-07" db="EMBL/GenBank/DDBJ databases">
        <authorList>
            <person name="Monot Marc"/>
        </authorList>
    </citation>
    <scope>NUCLEOTIDE SEQUENCE</scope>
    <source>
        <strain evidence="14">7032989</strain>
        <strain evidence="13">7032994</strain>
    </source>
</reference>
<dbReference type="InterPro" id="IPR039421">
    <property type="entry name" value="Type_1_exporter"/>
</dbReference>